<reference evidence="2 3" key="1">
    <citation type="submission" date="2016-08" db="EMBL/GenBank/DDBJ databases">
        <title>A Parts List for Fungal Cellulosomes Revealed by Comparative Genomics.</title>
        <authorList>
            <consortium name="DOE Joint Genome Institute"/>
            <person name="Haitjema C.H."/>
            <person name="Gilmore S.P."/>
            <person name="Henske J.K."/>
            <person name="Solomon K.V."/>
            <person name="De Groot R."/>
            <person name="Kuo A."/>
            <person name="Mondo S.J."/>
            <person name="Salamov A.A."/>
            <person name="Labutti K."/>
            <person name="Zhao Z."/>
            <person name="Chiniquy J."/>
            <person name="Barry K."/>
            <person name="Brewer H.M."/>
            <person name="Purvine S.O."/>
            <person name="Wright A.T."/>
            <person name="Boxma B."/>
            <person name="Van Alen T."/>
            <person name="Hackstein J.H."/>
            <person name="Baker S.E."/>
            <person name="Grigoriev I.V."/>
            <person name="O'Malley M.A."/>
        </authorList>
    </citation>
    <scope>NUCLEOTIDE SEQUENCE [LARGE SCALE GENOMIC DNA]</scope>
    <source>
        <strain evidence="2 3">S4</strain>
    </source>
</reference>
<feature type="compositionally biased region" description="Low complexity" evidence="1">
    <location>
        <begin position="518"/>
        <end position="533"/>
    </location>
</feature>
<evidence type="ECO:0000313" key="2">
    <source>
        <dbReference type="EMBL" id="ORX78791.1"/>
    </source>
</evidence>
<dbReference type="AlphaFoldDB" id="A0A1Y1WZ08"/>
<name>A0A1Y1WZ08_9FUNG</name>
<feature type="region of interest" description="Disordered" evidence="1">
    <location>
        <begin position="518"/>
        <end position="545"/>
    </location>
</feature>
<dbReference type="EMBL" id="MCFG01000198">
    <property type="protein sequence ID" value="ORX78791.1"/>
    <property type="molecule type" value="Genomic_DNA"/>
</dbReference>
<feature type="region of interest" description="Disordered" evidence="1">
    <location>
        <begin position="40"/>
        <end position="65"/>
    </location>
</feature>
<proteinExistence type="predicted"/>
<comment type="caution">
    <text evidence="2">The sequence shown here is derived from an EMBL/GenBank/DDBJ whole genome shotgun (WGS) entry which is preliminary data.</text>
</comment>
<accession>A0A1Y1WZ08</accession>
<feature type="region of interest" description="Disordered" evidence="1">
    <location>
        <begin position="353"/>
        <end position="375"/>
    </location>
</feature>
<feature type="region of interest" description="Disordered" evidence="1">
    <location>
        <begin position="192"/>
        <end position="214"/>
    </location>
</feature>
<organism evidence="2 3">
    <name type="scientific">Anaeromyces robustus</name>
    <dbReference type="NCBI Taxonomy" id="1754192"/>
    <lineage>
        <taxon>Eukaryota</taxon>
        <taxon>Fungi</taxon>
        <taxon>Fungi incertae sedis</taxon>
        <taxon>Chytridiomycota</taxon>
        <taxon>Chytridiomycota incertae sedis</taxon>
        <taxon>Neocallimastigomycetes</taxon>
        <taxon>Neocallimastigales</taxon>
        <taxon>Neocallimastigaceae</taxon>
        <taxon>Anaeromyces</taxon>
    </lineage>
</organism>
<feature type="region of interest" description="Disordered" evidence="1">
    <location>
        <begin position="435"/>
        <end position="464"/>
    </location>
</feature>
<gene>
    <name evidence="2" type="ORF">BCR32DRAFT_294843</name>
</gene>
<feature type="compositionally biased region" description="Basic and acidic residues" evidence="1">
    <location>
        <begin position="54"/>
        <end position="65"/>
    </location>
</feature>
<evidence type="ECO:0000256" key="1">
    <source>
        <dbReference type="SAM" id="MobiDB-lite"/>
    </source>
</evidence>
<feature type="compositionally biased region" description="Polar residues" evidence="1">
    <location>
        <begin position="204"/>
        <end position="214"/>
    </location>
</feature>
<sequence>MNTINTDSDMNHYLNEGNKDYVSYASIYNEVLDKVKQGLEKQRSGSSILKKNSKKNEDSFKKKEEMNVHSEDIALFQEDDSDDSDSDDFLEWENSDNDLVYTSRFRGGLTRAKSHINDINDYNHHNKVSQENNTDIIKDRIVLNKHFQKIYGFNDTSFRHGNYEIFNNDINNDNNNDKNDDTNNKSFQDSEKELKEVNMKQEETPITENITESSNEIVASTLITENNNDENGNSRNDNDDLEKQFYTELRRASMIIDLQQHYRIRDGLKNKEDLKQEIVEGYNALHNEKYSSEDLPDFQNLENITEVKAKMIQKEDNTASTTNKNTLSVLNEINEATKNYNDESQDNSILSNINENNLNKNNHENENKEEEENSVDNQLVNDTWKFLFNNPYSLQFLSKSIKNPSSEKLSNQDSLSTEIDNTIIIPLTEVSSSTEKNIKKTEKEIEEDEVKTDHEEGSTSYNSNLELDNSLMSKILNINVKNEKQLKESQKEKDAIRKSKENDWLSFVQKELASININSSSNSQKQKENQSNYNKKEDYSKYIPNKIPTAPKLEFTIEPDN</sequence>
<keyword evidence="3" id="KW-1185">Reference proteome</keyword>
<dbReference type="Proteomes" id="UP000193944">
    <property type="component" value="Unassembled WGS sequence"/>
</dbReference>
<evidence type="ECO:0000313" key="3">
    <source>
        <dbReference type="Proteomes" id="UP000193944"/>
    </source>
</evidence>
<protein>
    <submittedName>
        <fullName evidence="2">Uncharacterized protein</fullName>
    </submittedName>
</protein>
<feature type="compositionally biased region" description="Basic and acidic residues" evidence="1">
    <location>
        <begin position="192"/>
        <end position="203"/>
    </location>
</feature>
<reference evidence="2 3" key="2">
    <citation type="submission" date="2016-08" db="EMBL/GenBank/DDBJ databases">
        <title>Pervasive Adenine N6-methylation of Active Genes in Fungi.</title>
        <authorList>
            <consortium name="DOE Joint Genome Institute"/>
            <person name="Mondo S.J."/>
            <person name="Dannebaum R.O."/>
            <person name="Kuo R.C."/>
            <person name="Labutti K."/>
            <person name="Haridas S."/>
            <person name="Kuo A."/>
            <person name="Salamov A."/>
            <person name="Ahrendt S.R."/>
            <person name="Lipzen A."/>
            <person name="Sullivan W."/>
            <person name="Andreopoulos W.B."/>
            <person name="Clum A."/>
            <person name="Lindquist E."/>
            <person name="Daum C."/>
            <person name="Ramamoorthy G.K."/>
            <person name="Gryganskyi A."/>
            <person name="Culley D."/>
            <person name="Magnuson J.K."/>
            <person name="James T.Y."/>
            <person name="O'Malley M.A."/>
            <person name="Stajich J.E."/>
            <person name="Spatafora J.W."/>
            <person name="Visel A."/>
            <person name="Grigoriev I.V."/>
        </authorList>
    </citation>
    <scope>NUCLEOTIDE SEQUENCE [LARGE SCALE GENOMIC DNA]</scope>
    <source>
        <strain evidence="2 3">S4</strain>
    </source>
</reference>
<dbReference type="OrthoDB" id="2155753at2759"/>